<proteinExistence type="predicted"/>
<reference evidence="1" key="1">
    <citation type="journal article" date="2015" name="Nature">
        <title>Complex archaea that bridge the gap between prokaryotes and eukaryotes.</title>
        <authorList>
            <person name="Spang A."/>
            <person name="Saw J.H."/>
            <person name="Jorgensen S.L."/>
            <person name="Zaremba-Niedzwiedzka K."/>
            <person name="Martijn J."/>
            <person name="Lind A.E."/>
            <person name="van Eijk R."/>
            <person name="Schleper C."/>
            <person name="Guy L."/>
            <person name="Ettema T.J."/>
        </authorList>
    </citation>
    <scope>NUCLEOTIDE SEQUENCE</scope>
</reference>
<comment type="caution">
    <text evidence="1">The sequence shown here is derived from an EMBL/GenBank/DDBJ whole genome shotgun (WGS) entry which is preliminary data.</text>
</comment>
<dbReference type="AlphaFoldDB" id="A0A0F9UTX2"/>
<organism evidence="1">
    <name type="scientific">marine sediment metagenome</name>
    <dbReference type="NCBI Taxonomy" id="412755"/>
    <lineage>
        <taxon>unclassified sequences</taxon>
        <taxon>metagenomes</taxon>
        <taxon>ecological metagenomes</taxon>
    </lineage>
</organism>
<gene>
    <name evidence="1" type="ORF">LCGC14_0225060</name>
</gene>
<name>A0A0F9UTX2_9ZZZZ</name>
<accession>A0A0F9UTX2</accession>
<sequence length="107" mass="12295">MGRITINNVEHKFYWDSIEDLERIRGIVEEWLVKGRQQKGVFTLQAEIFFGQVKSALAKLKGERVNIVKCIICGGDIDLNNDFDCWKDGDKYSCMNCGISKLMGFKQ</sequence>
<evidence type="ECO:0000313" key="1">
    <source>
        <dbReference type="EMBL" id="KKN90922.1"/>
    </source>
</evidence>
<protein>
    <submittedName>
        <fullName evidence="1">Uncharacterized protein</fullName>
    </submittedName>
</protein>
<dbReference type="EMBL" id="LAZR01000107">
    <property type="protein sequence ID" value="KKN90922.1"/>
    <property type="molecule type" value="Genomic_DNA"/>
</dbReference>